<proteinExistence type="predicted"/>
<dbReference type="SUPFAM" id="SSF81383">
    <property type="entry name" value="F-box domain"/>
    <property type="match status" value="1"/>
</dbReference>
<accession>A0A8H7RGD1</accession>
<evidence type="ECO:0000313" key="4">
    <source>
        <dbReference type="EMBL" id="KAG2210484.1"/>
    </source>
</evidence>
<dbReference type="AlphaFoldDB" id="A0A8H7RGD1"/>
<dbReference type="Proteomes" id="UP000603453">
    <property type="component" value="Unassembled WGS sequence"/>
</dbReference>
<feature type="compositionally biased region" description="Basic and acidic residues" evidence="1">
    <location>
        <begin position="195"/>
        <end position="211"/>
    </location>
</feature>
<feature type="compositionally biased region" description="Basic and acidic residues" evidence="1">
    <location>
        <begin position="238"/>
        <end position="249"/>
    </location>
</feature>
<feature type="compositionally biased region" description="Acidic residues" evidence="1">
    <location>
        <begin position="132"/>
        <end position="141"/>
    </location>
</feature>
<dbReference type="OrthoDB" id="2202626at2759"/>
<feature type="compositionally biased region" description="Pro residues" evidence="1">
    <location>
        <begin position="119"/>
        <end position="129"/>
    </location>
</feature>
<feature type="compositionally biased region" description="Basic and acidic residues" evidence="1">
    <location>
        <begin position="142"/>
        <end position="158"/>
    </location>
</feature>
<evidence type="ECO:0000256" key="1">
    <source>
        <dbReference type="SAM" id="MobiDB-lite"/>
    </source>
</evidence>
<feature type="domain" description="DUSP" evidence="3">
    <location>
        <begin position="367"/>
        <end position="496"/>
    </location>
</feature>
<dbReference type="InterPro" id="IPR036047">
    <property type="entry name" value="F-box-like_dom_sf"/>
</dbReference>
<feature type="region of interest" description="Disordered" evidence="1">
    <location>
        <begin position="79"/>
        <end position="265"/>
    </location>
</feature>
<dbReference type="InterPro" id="IPR001810">
    <property type="entry name" value="F-box_dom"/>
</dbReference>
<feature type="domain" description="F-box" evidence="2">
    <location>
        <begin position="5"/>
        <end position="51"/>
    </location>
</feature>
<dbReference type="Gene3D" id="3.30.2230.10">
    <property type="entry name" value="DUSP-like"/>
    <property type="match status" value="1"/>
</dbReference>
<dbReference type="InterPro" id="IPR035927">
    <property type="entry name" value="DUSP-like_sf"/>
</dbReference>
<organism evidence="4 5">
    <name type="scientific">Mucor saturninus</name>
    <dbReference type="NCBI Taxonomy" id="64648"/>
    <lineage>
        <taxon>Eukaryota</taxon>
        <taxon>Fungi</taxon>
        <taxon>Fungi incertae sedis</taxon>
        <taxon>Mucoromycota</taxon>
        <taxon>Mucoromycotina</taxon>
        <taxon>Mucoromycetes</taxon>
        <taxon>Mucorales</taxon>
        <taxon>Mucorineae</taxon>
        <taxon>Mucoraceae</taxon>
        <taxon>Mucor</taxon>
    </lineage>
</organism>
<reference evidence="4" key="1">
    <citation type="submission" date="2020-12" db="EMBL/GenBank/DDBJ databases">
        <title>Metabolic potential, ecology and presence of endohyphal bacteria is reflected in genomic diversity of Mucoromycotina.</title>
        <authorList>
            <person name="Muszewska A."/>
            <person name="Okrasinska A."/>
            <person name="Steczkiewicz K."/>
            <person name="Drgas O."/>
            <person name="Orlowska M."/>
            <person name="Perlinska-Lenart U."/>
            <person name="Aleksandrzak-Piekarczyk T."/>
            <person name="Szatraj K."/>
            <person name="Zielenkiewicz U."/>
            <person name="Pilsyk S."/>
            <person name="Malc E."/>
            <person name="Mieczkowski P."/>
            <person name="Kruszewska J.S."/>
            <person name="Biernat P."/>
            <person name="Pawlowska J."/>
        </authorList>
    </citation>
    <scope>NUCLEOTIDE SEQUENCE</scope>
    <source>
        <strain evidence="4">WA0000017839</strain>
    </source>
</reference>
<dbReference type="GO" id="GO:0004843">
    <property type="term" value="F:cysteine-type deubiquitinase activity"/>
    <property type="evidence" value="ECO:0007669"/>
    <property type="project" value="InterPro"/>
</dbReference>
<protein>
    <recommendedName>
        <fullName evidence="6">F-box domain-containing protein</fullName>
    </recommendedName>
</protein>
<name>A0A8H7RGD1_9FUNG</name>
<evidence type="ECO:0000259" key="3">
    <source>
        <dbReference type="PROSITE" id="PS51283"/>
    </source>
</evidence>
<dbReference type="EMBL" id="JAEPRD010000011">
    <property type="protein sequence ID" value="KAG2210484.1"/>
    <property type="molecule type" value="Genomic_DNA"/>
</dbReference>
<evidence type="ECO:0000259" key="2">
    <source>
        <dbReference type="PROSITE" id="PS50181"/>
    </source>
</evidence>
<dbReference type="PROSITE" id="PS51283">
    <property type="entry name" value="DUSP"/>
    <property type="match status" value="1"/>
</dbReference>
<feature type="compositionally biased region" description="Polar residues" evidence="1">
    <location>
        <begin position="84"/>
        <end position="107"/>
    </location>
</feature>
<dbReference type="SUPFAM" id="SSF143791">
    <property type="entry name" value="DUSP-like"/>
    <property type="match status" value="1"/>
</dbReference>
<dbReference type="Gene3D" id="1.20.1280.50">
    <property type="match status" value="1"/>
</dbReference>
<dbReference type="Pfam" id="PF06337">
    <property type="entry name" value="DUSP"/>
    <property type="match status" value="1"/>
</dbReference>
<feature type="compositionally biased region" description="Low complexity" evidence="1">
    <location>
        <begin position="163"/>
        <end position="192"/>
    </location>
</feature>
<sequence>MFSNQSRIEKLTTEVLINITTFLDVASISQLSSSAKAFRHLIKDELVFRHLVERDFHVHAKQPDQTWVQLYQQQRSLAHKEQVTHNTQDTSTAQLPVETSHQASVQDTAMEEHDHISHPPAPAPAPPSPAVVEEEAIPMEEDSSHPEEAKDTTSKAEEVTNVTSSVTEEAMTTTSTTAEEPTTTDAAEEATTPSKAEEDTPSKTEDTTTDKPEEDITSGKTEEDITSGKTEEDITSGKPEDITPNKPEEDASTEEPLSNGLHTEECPHLNEVSETVNEIKRILFKSANPSLCDLCLSKTATFLNMSDNCHYEACRECLETDVEDEEHFPVQLELSSGDMYCFKCPCKLENAKVEGIVEYITAPASGDDLDKRRKAEHQLYVQELRREDMSLKHYLVEKQWGRTWMLFRTRELYIFLAVYHCSLHLYAGEGSPLPGKITNSKLARSNGTLDPNIRLPMDKFRPSPETHGDIVSERLWSYLVKAYGVQGRAYSEDDIVAPEYARLRVYVDDFKKSIHLYP</sequence>
<evidence type="ECO:0008006" key="6">
    <source>
        <dbReference type="Google" id="ProtNLM"/>
    </source>
</evidence>
<keyword evidence="5" id="KW-1185">Reference proteome</keyword>
<dbReference type="InterPro" id="IPR006615">
    <property type="entry name" value="Pept_C19_DUSP"/>
</dbReference>
<evidence type="ECO:0000313" key="5">
    <source>
        <dbReference type="Proteomes" id="UP000603453"/>
    </source>
</evidence>
<comment type="caution">
    <text evidence="4">The sequence shown here is derived from an EMBL/GenBank/DDBJ whole genome shotgun (WGS) entry which is preliminary data.</text>
</comment>
<dbReference type="PROSITE" id="PS50181">
    <property type="entry name" value="FBOX"/>
    <property type="match status" value="1"/>
</dbReference>
<gene>
    <name evidence="4" type="ORF">INT47_002426</name>
</gene>